<dbReference type="InterPro" id="IPR052777">
    <property type="entry name" value="Acetyltransferase_Enz"/>
</dbReference>
<dbReference type="SUPFAM" id="SSF55729">
    <property type="entry name" value="Acyl-CoA N-acyltransferases (Nat)"/>
    <property type="match status" value="1"/>
</dbReference>
<dbReference type="OrthoDB" id="270912at2759"/>
<organism evidence="3 4">
    <name type="scientific">Acanthamoeba castellanii (strain ATCC 30010 / Neff)</name>
    <dbReference type="NCBI Taxonomy" id="1257118"/>
    <lineage>
        <taxon>Eukaryota</taxon>
        <taxon>Amoebozoa</taxon>
        <taxon>Discosea</taxon>
        <taxon>Longamoebia</taxon>
        <taxon>Centramoebida</taxon>
        <taxon>Acanthamoebidae</taxon>
        <taxon>Acanthamoeba</taxon>
    </lineage>
</organism>
<proteinExistence type="predicted"/>
<dbReference type="Pfam" id="PF20584">
    <property type="entry name" value="DUF6787"/>
    <property type="match status" value="1"/>
</dbReference>
<protein>
    <submittedName>
        <fullName evidence="3">Acetyltransferase</fullName>
    </submittedName>
</protein>
<sequence length="409" mass="45760">MRSSTWSKSATRHTLPTFLLASQSRQSTLLVSRSARAFSPAAPTAFISCASTSATPLSLLRSRPAQLRGFHSTHVQSRRPLGPAATRLIYTELSTSKTFSALTTMLRRSSGNKADSPTKGQLQQFWERWIAERPQHPRWSTAWWWDMFIIFTVFGITGSSTMFFVRPFITKFLKLEGSMKEGPWSYRLISVAIIMPMYSLILMCIATIFGRHAYFKKVVMRMWGRFLPSRWMKTIEGKKENLGNATTFALPAAAIRPVELPGDLAAVRSLFREYAEGLGIDLGFQDFEAELAALPGKYEVPAGRLLLAWRGGEAVGCVALRPLSGSDAGACCEMKRLYVRPHVRGEQLGRRLAERICQEAREAGYSHIRLDTLPTMTTAVKLYTALGFTPTAPYVFNPIPGAMFLEREL</sequence>
<dbReference type="InterPro" id="IPR000182">
    <property type="entry name" value="GNAT_dom"/>
</dbReference>
<dbReference type="PANTHER" id="PTHR43305">
    <property type="entry name" value="FAMILY N-ACETYLTRANSFERASE, PUTATIVE (AFU_ORTHOLOGUE AFUA_2G01380)-RELATED"/>
    <property type="match status" value="1"/>
</dbReference>
<keyword evidence="4" id="KW-1185">Reference proteome</keyword>
<name>L8GMF4_ACACF</name>
<dbReference type="KEGG" id="acan:ACA1_082180"/>
<feature type="transmembrane region" description="Helical" evidence="1">
    <location>
        <begin position="184"/>
        <end position="210"/>
    </location>
</feature>
<keyword evidence="1" id="KW-0472">Membrane</keyword>
<dbReference type="Pfam" id="PF00583">
    <property type="entry name" value="Acetyltransf_1"/>
    <property type="match status" value="1"/>
</dbReference>
<dbReference type="VEuPathDB" id="AmoebaDB:ACA1_082180"/>
<accession>L8GMF4</accession>
<dbReference type="PROSITE" id="PS51186">
    <property type="entry name" value="GNAT"/>
    <property type="match status" value="1"/>
</dbReference>
<evidence type="ECO:0000259" key="2">
    <source>
        <dbReference type="PROSITE" id="PS51186"/>
    </source>
</evidence>
<keyword evidence="1" id="KW-1133">Transmembrane helix</keyword>
<dbReference type="InterPro" id="IPR046714">
    <property type="entry name" value="DUF6787"/>
</dbReference>
<dbReference type="CDD" id="cd04301">
    <property type="entry name" value="NAT_SF"/>
    <property type="match status" value="1"/>
</dbReference>
<dbReference type="Gene3D" id="3.40.630.30">
    <property type="match status" value="1"/>
</dbReference>
<dbReference type="STRING" id="1257118.L8GMF4"/>
<feature type="domain" description="N-acetyltransferase" evidence="2">
    <location>
        <begin position="253"/>
        <end position="409"/>
    </location>
</feature>
<dbReference type="InterPro" id="IPR016181">
    <property type="entry name" value="Acyl_CoA_acyltransferase"/>
</dbReference>
<keyword evidence="1" id="KW-0812">Transmembrane</keyword>
<reference evidence="3 4" key="1">
    <citation type="journal article" date="2013" name="Genome Biol.">
        <title>Genome of Acanthamoeba castellanii highlights extensive lateral gene transfer and early evolution of tyrosine kinase signaling.</title>
        <authorList>
            <person name="Clarke M."/>
            <person name="Lohan A.J."/>
            <person name="Liu B."/>
            <person name="Lagkouvardos I."/>
            <person name="Roy S."/>
            <person name="Zafar N."/>
            <person name="Bertelli C."/>
            <person name="Schilde C."/>
            <person name="Kianianmomeni A."/>
            <person name="Burglin T.R."/>
            <person name="Frech C."/>
            <person name="Turcotte B."/>
            <person name="Kopec K.O."/>
            <person name="Synnott J.M."/>
            <person name="Choo C."/>
            <person name="Paponov I."/>
            <person name="Finkler A."/>
            <person name="Soon Heng Tan C."/>
            <person name="Hutchins A.P."/>
            <person name="Weinmeier T."/>
            <person name="Rattei T."/>
            <person name="Chu J.S."/>
            <person name="Gimenez G."/>
            <person name="Irimia M."/>
            <person name="Rigden D.J."/>
            <person name="Fitzpatrick D.A."/>
            <person name="Lorenzo-Morales J."/>
            <person name="Bateman A."/>
            <person name="Chiu C.H."/>
            <person name="Tang P."/>
            <person name="Hegemann P."/>
            <person name="Fromm H."/>
            <person name="Raoult D."/>
            <person name="Greub G."/>
            <person name="Miranda-Saavedra D."/>
            <person name="Chen N."/>
            <person name="Nash P."/>
            <person name="Ginger M.L."/>
            <person name="Horn M."/>
            <person name="Schaap P."/>
            <person name="Caler L."/>
            <person name="Loftus B."/>
        </authorList>
    </citation>
    <scope>NUCLEOTIDE SEQUENCE [LARGE SCALE GENOMIC DNA]</scope>
    <source>
        <strain evidence="3 4">Neff</strain>
    </source>
</reference>
<gene>
    <name evidence="3" type="ORF">ACA1_082180</name>
</gene>
<evidence type="ECO:0000313" key="4">
    <source>
        <dbReference type="Proteomes" id="UP000011083"/>
    </source>
</evidence>
<dbReference type="GeneID" id="14914820"/>
<dbReference type="AlphaFoldDB" id="L8GMF4"/>
<dbReference type="PANTHER" id="PTHR43305:SF1">
    <property type="entry name" value="FAMILY N-ACETYLTRANSFERASE, PUTATIVE (AFU_ORTHOLOGUE AFUA_2G01380)-RELATED"/>
    <property type="match status" value="1"/>
</dbReference>
<evidence type="ECO:0000313" key="3">
    <source>
        <dbReference type="EMBL" id="ELR14245.1"/>
    </source>
</evidence>
<keyword evidence="3" id="KW-0808">Transferase</keyword>
<dbReference type="GO" id="GO:0016747">
    <property type="term" value="F:acyltransferase activity, transferring groups other than amino-acyl groups"/>
    <property type="evidence" value="ECO:0007669"/>
    <property type="project" value="InterPro"/>
</dbReference>
<evidence type="ECO:0000256" key="1">
    <source>
        <dbReference type="SAM" id="Phobius"/>
    </source>
</evidence>
<dbReference type="RefSeq" id="XP_004336258.1">
    <property type="nucleotide sequence ID" value="XM_004336210.1"/>
</dbReference>
<dbReference type="EMBL" id="KB008064">
    <property type="protein sequence ID" value="ELR14245.1"/>
    <property type="molecule type" value="Genomic_DNA"/>
</dbReference>
<feature type="transmembrane region" description="Helical" evidence="1">
    <location>
        <begin position="143"/>
        <end position="164"/>
    </location>
</feature>
<dbReference type="Proteomes" id="UP000011083">
    <property type="component" value="Unassembled WGS sequence"/>
</dbReference>